<proteinExistence type="predicted"/>
<dbReference type="AlphaFoldDB" id="A0A381SA95"/>
<protein>
    <submittedName>
        <fullName evidence="1">Uncharacterized protein</fullName>
    </submittedName>
</protein>
<gene>
    <name evidence="1" type="ORF">METZ01_LOCUS53864</name>
</gene>
<sequence>MTSRSTFEKEHIDGLFGELNTDYKGMPESEQLHRDAHLAIAYHDSGRQIPDSIDPRVIALVAKYGPTSI</sequence>
<name>A0A381SA95_9ZZZZ</name>
<organism evidence="1">
    <name type="scientific">marine metagenome</name>
    <dbReference type="NCBI Taxonomy" id="408172"/>
    <lineage>
        <taxon>unclassified sequences</taxon>
        <taxon>metagenomes</taxon>
        <taxon>ecological metagenomes</taxon>
    </lineage>
</organism>
<accession>A0A381SA95</accession>
<evidence type="ECO:0000313" key="1">
    <source>
        <dbReference type="EMBL" id="SVA01010.1"/>
    </source>
</evidence>
<reference evidence="1" key="1">
    <citation type="submission" date="2018-05" db="EMBL/GenBank/DDBJ databases">
        <authorList>
            <person name="Lanie J.A."/>
            <person name="Ng W.-L."/>
            <person name="Kazmierczak K.M."/>
            <person name="Andrzejewski T.M."/>
            <person name="Davidsen T.M."/>
            <person name="Wayne K.J."/>
            <person name="Tettelin H."/>
            <person name="Glass J.I."/>
            <person name="Rusch D."/>
            <person name="Podicherti R."/>
            <person name="Tsui H.-C.T."/>
            <person name="Winkler M.E."/>
        </authorList>
    </citation>
    <scope>NUCLEOTIDE SEQUENCE</scope>
</reference>
<dbReference type="EMBL" id="UINC01002859">
    <property type="protein sequence ID" value="SVA01010.1"/>
    <property type="molecule type" value="Genomic_DNA"/>
</dbReference>